<name>A0A7S1VNA4_9EUKA</name>
<proteinExistence type="predicted"/>
<evidence type="ECO:0000256" key="2">
    <source>
        <dbReference type="ARBA" id="ARBA00022840"/>
    </source>
</evidence>
<protein>
    <recommendedName>
        <fullName evidence="3">Protein kinase domain-containing protein</fullName>
    </recommendedName>
</protein>
<dbReference type="InterPro" id="IPR011009">
    <property type="entry name" value="Kinase-like_dom_sf"/>
</dbReference>
<dbReference type="InterPro" id="IPR050198">
    <property type="entry name" value="Non-receptor_tyrosine_kinases"/>
</dbReference>
<dbReference type="GO" id="GO:0004672">
    <property type="term" value="F:protein kinase activity"/>
    <property type="evidence" value="ECO:0007669"/>
    <property type="project" value="InterPro"/>
</dbReference>
<dbReference type="SUPFAM" id="SSF56112">
    <property type="entry name" value="Protein kinase-like (PK-like)"/>
    <property type="match status" value="1"/>
</dbReference>
<dbReference type="Pfam" id="PF07714">
    <property type="entry name" value="PK_Tyr_Ser-Thr"/>
    <property type="match status" value="1"/>
</dbReference>
<gene>
    <name evidence="4" type="ORF">SSP0437_LOCUS10480</name>
</gene>
<keyword evidence="2" id="KW-0067">ATP-binding</keyword>
<dbReference type="PROSITE" id="PS50011">
    <property type="entry name" value="PROTEIN_KINASE_DOM"/>
    <property type="match status" value="1"/>
</dbReference>
<dbReference type="AlphaFoldDB" id="A0A7S1VNA4"/>
<reference evidence="4" key="1">
    <citation type="submission" date="2021-01" db="EMBL/GenBank/DDBJ databases">
        <authorList>
            <person name="Corre E."/>
            <person name="Pelletier E."/>
            <person name="Niang G."/>
            <person name="Scheremetjew M."/>
            <person name="Finn R."/>
            <person name="Kale V."/>
            <person name="Holt S."/>
            <person name="Cochrane G."/>
            <person name="Meng A."/>
            <person name="Brown T."/>
            <person name="Cohen L."/>
        </authorList>
    </citation>
    <scope>NUCLEOTIDE SEQUENCE</scope>
    <source>
        <strain evidence="4">ATCC 50979</strain>
    </source>
</reference>
<dbReference type="InterPro" id="IPR001245">
    <property type="entry name" value="Ser-Thr/Tyr_kinase_cat_dom"/>
</dbReference>
<dbReference type="GO" id="GO:0005524">
    <property type="term" value="F:ATP binding"/>
    <property type="evidence" value="ECO:0007669"/>
    <property type="project" value="UniProtKB-KW"/>
</dbReference>
<dbReference type="PANTHER" id="PTHR24418">
    <property type="entry name" value="TYROSINE-PROTEIN KINASE"/>
    <property type="match status" value="1"/>
</dbReference>
<organism evidence="4">
    <name type="scientific">Sexangularia sp. CB-2014</name>
    <dbReference type="NCBI Taxonomy" id="1486929"/>
    <lineage>
        <taxon>Eukaryota</taxon>
        <taxon>Amoebozoa</taxon>
        <taxon>Tubulinea</taxon>
        <taxon>Elardia</taxon>
        <taxon>Arcellinida</taxon>
        <taxon>Arcellinida incertae sedis</taxon>
        <taxon>Sexangularia</taxon>
    </lineage>
</organism>
<keyword evidence="1" id="KW-0547">Nucleotide-binding</keyword>
<evidence type="ECO:0000256" key="1">
    <source>
        <dbReference type="ARBA" id="ARBA00022741"/>
    </source>
</evidence>
<dbReference type="InterPro" id="IPR000719">
    <property type="entry name" value="Prot_kinase_dom"/>
</dbReference>
<feature type="domain" description="Protein kinase" evidence="3">
    <location>
        <begin position="26"/>
        <end position="182"/>
    </location>
</feature>
<accession>A0A7S1VNA4</accession>
<evidence type="ECO:0000313" key="4">
    <source>
        <dbReference type="EMBL" id="CAD9305675.1"/>
    </source>
</evidence>
<evidence type="ECO:0000259" key="3">
    <source>
        <dbReference type="PROSITE" id="PS50011"/>
    </source>
</evidence>
<dbReference type="EMBL" id="HBGL01013426">
    <property type="protein sequence ID" value="CAD9305675.1"/>
    <property type="molecule type" value="Transcribed_RNA"/>
</dbReference>
<dbReference type="Gene3D" id="1.10.510.10">
    <property type="entry name" value="Transferase(Phosphotransferase) domain 1"/>
    <property type="match status" value="1"/>
</dbReference>
<sequence>MLQAPPDHAAPPLASKDSLYLFTAIVVKRQPLDSDATGVAFRGVWRNLDVATKELRDVHSTLLQAEANRLANLRPHKAMVVLYGVTENPPSLTLECCPGRSLDVALYAPTPVPFDTMTLLFITRGCAIGLKRVHAEHLVLRDMVARNVLLDEYRSPKPTDFGMSRASKFSERVTMSTKLPIK</sequence>